<evidence type="ECO:0000256" key="17">
    <source>
        <dbReference type="ARBA" id="ARBA00048666"/>
    </source>
</evidence>
<keyword evidence="12" id="KW-0472">Membrane</keyword>
<evidence type="ECO:0000256" key="3">
    <source>
        <dbReference type="ARBA" id="ARBA00022448"/>
    </source>
</evidence>
<evidence type="ECO:0000259" key="19">
    <source>
        <dbReference type="Pfam" id="PF13193"/>
    </source>
</evidence>
<dbReference type="GO" id="GO:0001676">
    <property type="term" value="P:long-chain fatty acid metabolic process"/>
    <property type="evidence" value="ECO:0000318"/>
    <property type="project" value="GO_Central"/>
</dbReference>
<reference evidence="20" key="2">
    <citation type="submission" date="2025-08" db="UniProtKB">
        <authorList>
            <consortium name="Ensembl"/>
        </authorList>
    </citation>
    <scope>IDENTIFICATION</scope>
</reference>
<dbReference type="STRING" id="7918.ENSLOCP00000010143"/>
<proteinExistence type="inferred from homology"/>
<keyword evidence="11" id="KW-0443">Lipid metabolism</keyword>
<evidence type="ECO:0000256" key="16">
    <source>
        <dbReference type="ARBA" id="ARBA00041297"/>
    </source>
</evidence>
<feature type="domain" description="AMP-binding enzyme C-terminal" evidence="19">
    <location>
        <begin position="516"/>
        <end position="586"/>
    </location>
</feature>
<comment type="catalytic activity">
    <reaction evidence="15">
        <text>a very long-chain fatty acid + ATP + CoA = a very long-chain fatty acyl-CoA + AMP + diphosphate</text>
        <dbReference type="Rhea" id="RHEA:54536"/>
        <dbReference type="ChEBI" id="CHEBI:30616"/>
        <dbReference type="ChEBI" id="CHEBI:33019"/>
        <dbReference type="ChEBI" id="CHEBI:57287"/>
        <dbReference type="ChEBI" id="CHEBI:58950"/>
        <dbReference type="ChEBI" id="CHEBI:138261"/>
        <dbReference type="ChEBI" id="CHEBI:456215"/>
    </reaction>
    <physiologicalReaction direction="left-to-right" evidence="15">
        <dbReference type="Rhea" id="RHEA:54537"/>
    </physiologicalReaction>
</comment>
<dbReference type="GO" id="GO:0005789">
    <property type="term" value="C:endoplasmic reticulum membrane"/>
    <property type="evidence" value="ECO:0000318"/>
    <property type="project" value="GO_Central"/>
</dbReference>
<dbReference type="GO" id="GO:0000166">
    <property type="term" value="F:nucleotide binding"/>
    <property type="evidence" value="ECO:0007669"/>
    <property type="project" value="UniProtKB-KW"/>
</dbReference>
<evidence type="ECO:0000256" key="9">
    <source>
        <dbReference type="ARBA" id="ARBA00022989"/>
    </source>
</evidence>
<evidence type="ECO:0000256" key="7">
    <source>
        <dbReference type="ARBA" id="ARBA00022741"/>
    </source>
</evidence>
<evidence type="ECO:0000313" key="21">
    <source>
        <dbReference type="Proteomes" id="UP000018468"/>
    </source>
</evidence>
<keyword evidence="8" id="KW-0276">Fatty acid metabolism</keyword>
<evidence type="ECO:0000256" key="8">
    <source>
        <dbReference type="ARBA" id="ARBA00022832"/>
    </source>
</evidence>
<dbReference type="GO" id="GO:0005324">
    <property type="term" value="F:long-chain fatty acid transmembrane transporter activity"/>
    <property type="evidence" value="ECO:0000318"/>
    <property type="project" value="GO_Central"/>
</dbReference>
<dbReference type="SUPFAM" id="SSF56801">
    <property type="entry name" value="Acetyl-CoA synthetase-like"/>
    <property type="match status" value="1"/>
</dbReference>
<dbReference type="Gene3D" id="3.40.50.12780">
    <property type="entry name" value="N-terminal domain of ligase-like"/>
    <property type="match status" value="1"/>
</dbReference>
<evidence type="ECO:0000256" key="10">
    <source>
        <dbReference type="ARBA" id="ARBA00023055"/>
    </source>
</evidence>
<dbReference type="InterPro" id="IPR045851">
    <property type="entry name" value="AMP-bd_C_sf"/>
</dbReference>
<evidence type="ECO:0000256" key="6">
    <source>
        <dbReference type="ARBA" id="ARBA00022692"/>
    </source>
</evidence>
<evidence type="ECO:0000256" key="13">
    <source>
        <dbReference type="ARBA" id="ARBA00024484"/>
    </source>
</evidence>
<evidence type="ECO:0000256" key="11">
    <source>
        <dbReference type="ARBA" id="ARBA00023098"/>
    </source>
</evidence>
<feature type="domain" description="AMP-dependent synthetase/ligase" evidence="18">
    <location>
        <begin position="76"/>
        <end position="399"/>
    </location>
</feature>
<dbReference type="Pfam" id="PF00501">
    <property type="entry name" value="AMP-binding"/>
    <property type="match status" value="1"/>
</dbReference>
<comment type="catalytic activity">
    <reaction evidence="13">
        <text>a long-chain fatty acid + ATP + CoA = a long-chain fatty acyl-CoA + AMP + diphosphate</text>
        <dbReference type="Rhea" id="RHEA:15421"/>
        <dbReference type="ChEBI" id="CHEBI:30616"/>
        <dbReference type="ChEBI" id="CHEBI:33019"/>
        <dbReference type="ChEBI" id="CHEBI:57287"/>
        <dbReference type="ChEBI" id="CHEBI:57560"/>
        <dbReference type="ChEBI" id="CHEBI:83139"/>
        <dbReference type="ChEBI" id="CHEBI:456215"/>
        <dbReference type="EC" id="6.2.1.3"/>
    </reaction>
    <physiologicalReaction direction="left-to-right" evidence="13">
        <dbReference type="Rhea" id="RHEA:15422"/>
    </physiologicalReaction>
</comment>
<dbReference type="InterPro" id="IPR000873">
    <property type="entry name" value="AMP-dep_synth/lig_dom"/>
</dbReference>
<dbReference type="InterPro" id="IPR020845">
    <property type="entry name" value="AMP-binding_CS"/>
</dbReference>
<reference evidence="20" key="3">
    <citation type="submission" date="2025-09" db="UniProtKB">
        <authorList>
            <consortium name="Ensembl"/>
        </authorList>
    </citation>
    <scope>IDENTIFICATION</scope>
</reference>
<dbReference type="EMBL" id="AHAT01002736">
    <property type="status" value="NOT_ANNOTATED_CDS"/>
    <property type="molecule type" value="Genomic_DNA"/>
</dbReference>
<dbReference type="InterPro" id="IPR025110">
    <property type="entry name" value="AMP-bd_C"/>
</dbReference>
<evidence type="ECO:0000256" key="14">
    <source>
        <dbReference type="ARBA" id="ARBA00026121"/>
    </source>
</evidence>
<keyword evidence="7" id="KW-0547">Nucleotide-binding</keyword>
<dbReference type="FunFam" id="3.40.50.12780:FF:000005">
    <property type="entry name" value="Solute carrier family 27 member 6"/>
    <property type="match status" value="1"/>
</dbReference>
<evidence type="ECO:0000256" key="12">
    <source>
        <dbReference type="ARBA" id="ARBA00023136"/>
    </source>
</evidence>
<protein>
    <recommendedName>
        <fullName evidence="14">long-chain-fatty-acid--CoA ligase</fullName>
        <ecNumber evidence="14">6.2.1.3</ecNumber>
    </recommendedName>
    <alternativeName>
        <fullName evidence="16">Long-chain-fatty-acid--CoA ligase</fullName>
    </alternativeName>
</protein>
<dbReference type="GO" id="GO:0004467">
    <property type="term" value="F:long-chain fatty acid-CoA ligase activity"/>
    <property type="evidence" value="ECO:0000318"/>
    <property type="project" value="GO_Central"/>
</dbReference>
<dbReference type="InParanoid" id="W5MP34"/>
<organism evidence="20 21">
    <name type="scientific">Lepisosteus oculatus</name>
    <name type="common">Spotted gar</name>
    <dbReference type="NCBI Taxonomy" id="7918"/>
    <lineage>
        <taxon>Eukaryota</taxon>
        <taxon>Metazoa</taxon>
        <taxon>Chordata</taxon>
        <taxon>Craniata</taxon>
        <taxon>Vertebrata</taxon>
        <taxon>Euteleostomi</taxon>
        <taxon>Actinopterygii</taxon>
        <taxon>Neopterygii</taxon>
        <taxon>Holostei</taxon>
        <taxon>Semionotiformes</taxon>
        <taxon>Lepisosteidae</taxon>
        <taxon>Lepisosteus</taxon>
    </lineage>
</organism>
<evidence type="ECO:0000256" key="15">
    <source>
        <dbReference type="ARBA" id="ARBA00036527"/>
    </source>
</evidence>
<dbReference type="PANTHER" id="PTHR43107">
    <property type="entry name" value="LONG-CHAIN FATTY ACID TRANSPORT PROTEIN"/>
    <property type="match status" value="1"/>
</dbReference>
<dbReference type="FunFam" id="3.30.300.30:FF:000002">
    <property type="entry name" value="Long-chain fatty acid transport protein 1"/>
    <property type="match status" value="1"/>
</dbReference>
<dbReference type="GO" id="GO:0044539">
    <property type="term" value="P:long-chain fatty acid import into cell"/>
    <property type="evidence" value="ECO:0000318"/>
    <property type="project" value="GO_Central"/>
</dbReference>
<keyword evidence="5" id="KW-0436">Ligase</keyword>
<comment type="subcellular location">
    <subcellularLocation>
        <location evidence="1">Cell membrane</location>
        <topology evidence="1">Multi-pass membrane protein</topology>
    </subcellularLocation>
</comment>
<dbReference type="OMA" id="VWRQFLD"/>
<dbReference type="eggNOG" id="KOG1179">
    <property type="taxonomic scope" value="Eukaryota"/>
</dbReference>
<evidence type="ECO:0000256" key="5">
    <source>
        <dbReference type="ARBA" id="ARBA00022598"/>
    </source>
</evidence>
<dbReference type="PANTHER" id="PTHR43107:SF10">
    <property type="entry name" value="LONG-CHAIN FATTY ACID TRANSPORT PROTEIN 6"/>
    <property type="match status" value="1"/>
</dbReference>
<dbReference type="Pfam" id="PF13193">
    <property type="entry name" value="AMP-binding_C"/>
    <property type="match status" value="1"/>
</dbReference>
<evidence type="ECO:0000256" key="1">
    <source>
        <dbReference type="ARBA" id="ARBA00004651"/>
    </source>
</evidence>
<dbReference type="GeneTree" id="ENSGT00940000159700"/>
<dbReference type="Bgee" id="ENSLOCG00000008346">
    <property type="expression patterns" value="Expressed in embryo and 13 other cell types or tissues"/>
</dbReference>
<sequence length="636" mass="72259">MQKISTCCKLLPTTEMLLEWMTALIAGLVAFHFIQKHTFPYFWKDFFYLTKVARCGVILELYKKTSKVFTVMDKFMQQAEKIPNKPFIIYEGDVYTYKYVNSRSNKVAQVFKTLGIVKKGDTVALLMNNEPDFISVWFGFCKLGCAVAFLNTNLKSKSLLHCFISCGAKVLVVGADLIDKLDDILPNLQEDHISIWVLARESQRPGVETLLDKVDIAPDGPVPAHLRAASSVKSPTLYIFTSGTTGLPKAAVITHLQSLKACAGFWAYGATKDDIIYIPLPLYHSAASLLGIGGTIELGATCILKKKFSASQFWSDCKKYNVTLFQYIGELCRYLCNQPKKEGEKDHKVRMAVGNGMRQDIWEEFLDRFGNIKMCELYGSTEGNVCFMNHTGKIGAIGRSNFFYKLFFQYELVKYDLENDEPVRNEQGFCEHVKNGKKIHFCTRINSKSPFFGYVGNKNLTEKKLLRDVFRKGDVYFNTGDLLAEDHENFIYFKDRIGDTFRWKGENVATIEVADFLGWMDFIQEANVYGVEVPGHEGKTGMAAIILRPGFSFDGGRLYEHVVKHLPNYARPRFIRIQELMEVTGTLKQQKFRLVQSGYNPSSVTDPLYFLDESKKCYVALTQTIFDCIVSGQMKL</sequence>
<dbReference type="InterPro" id="IPR042099">
    <property type="entry name" value="ANL_N_sf"/>
</dbReference>
<name>W5MP34_LEPOC</name>
<dbReference type="Gene3D" id="3.30.300.30">
    <property type="match status" value="1"/>
</dbReference>
<dbReference type="AlphaFoldDB" id="W5MP34"/>
<accession>W5MP34</accession>
<keyword evidence="4" id="KW-1003">Cell membrane</keyword>
<evidence type="ECO:0000256" key="4">
    <source>
        <dbReference type="ARBA" id="ARBA00022475"/>
    </source>
</evidence>
<keyword evidence="10" id="KW-0445">Lipid transport</keyword>
<dbReference type="Ensembl" id="ENSLOCT00000010155.1">
    <property type="protein sequence ID" value="ENSLOCP00000010143.1"/>
    <property type="gene ID" value="ENSLOCG00000008346.1"/>
</dbReference>
<keyword evidence="9" id="KW-1133">Transmembrane helix</keyword>
<comment type="catalytic activity">
    <reaction evidence="17">
        <text>tetracosanoate + ATP + CoA = tetracosanoyl-CoA + AMP + diphosphate</text>
        <dbReference type="Rhea" id="RHEA:33639"/>
        <dbReference type="ChEBI" id="CHEBI:30616"/>
        <dbReference type="ChEBI" id="CHEBI:31014"/>
        <dbReference type="ChEBI" id="CHEBI:33019"/>
        <dbReference type="ChEBI" id="CHEBI:57287"/>
        <dbReference type="ChEBI" id="CHEBI:65052"/>
        <dbReference type="ChEBI" id="CHEBI:456215"/>
    </reaction>
    <physiologicalReaction direction="left-to-right" evidence="17">
        <dbReference type="Rhea" id="RHEA:33640"/>
    </physiologicalReaction>
</comment>
<comment type="similarity">
    <text evidence="2">Belongs to the ATP-dependent AMP-binding enzyme family.</text>
</comment>
<dbReference type="NCBIfam" id="NF006134">
    <property type="entry name" value="PRK08279.1"/>
    <property type="match status" value="1"/>
</dbReference>
<evidence type="ECO:0000259" key="18">
    <source>
        <dbReference type="Pfam" id="PF00501"/>
    </source>
</evidence>
<evidence type="ECO:0000313" key="20">
    <source>
        <dbReference type="Ensembl" id="ENSLOCP00000010143.1"/>
    </source>
</evidence>
<keyword evidence="6" id="KW-0812">Transmembrane</keyword>
<reference evidence="21" key="1">
    <citation type="submission" date="2011-12" db="EMBL/GenBank/DDBJ databases">
        <title>The Draft Genome of Lepisosteus oculatus.</title>
        <authorList>
            <consortium name="The Broad Institute Genome Assembly &amp; Analysis Group"/>
            <consortium name="Computational R&amp;D Group"/>
            <consortium name="and Sequencing Platform"/>
            <person name="Di Palma F."/>
            <person name="Alfoldi J."/>
            <person name="Johnson J."/>
            <person name="Berlin A."/>
            <person name="Gnerre S."/>
            <person name="Jaffe D."/>
            <person name="MacCallum I."/>
            <person name="Young S."/>
            <person name="Walker B.J."/>
            <person name="Lander E.S."/>
            <person name="Lindblad-Toh K."/>
        </authorList>
    </citation>
    <scope>NUCLEOTIDE SEQUENCE [LARGE SCALE GENOMIC DNA]</scope>
</reference>
<dbReference type="EC" id="6.2.1.3" evidence="14"/>
<evidence type="ECO:0000256" key="2">
    <source>
        <dbReference type="ARBA" id="ARBA00006432"/>
    </source>
</evidence>
<keyword evidence="21" id="KW-1185">Reference proteome</keyword>
<keyword evidence="3" id="KW-0813">Transport</keyword>
<dbReference type="GO" id="GO:0005886">
    <property type="term" value="C:plasma membrane"/>
    <property type="evidence" value="ECO:0000318"/>
    <property type="project" value="GO_Central"/>
</dbReference>
<dbReference type="Proteomes" id="UP000018468">
    <property type="component" value="Linkage group LG2"/>
</dbReference>
<dbReference type="PROSITE" id="PS00455">
    <property type="entry name" value="AMP_BINDING"/>
    <property type="match status" value="1"/>
</dbReference>